<gene>
    <name evidence="2" type="ORF">ALC53_13196</name>
</gene>
<dbReference type="AlphaFoldDB" id="A0A151HY39"/>
<proteinExistence type="predicted"/>
<evidence type="ECO:0000313" key="2">
    <source>
        <dbReference type="EMBL" id="KYM76481.1"/>
    </source>
</evidence>
<dbReference type="Proteomes" id="UP000078540">
    <property type="component" value="Unassembled WGS sequence"/>
</dbReference>
<feature type="compositionally biased region" description="Pro residues" evidence="1">
    <location>
        <begin position="8"/>
        <end position="17"/>
    </location>
</feature>
<protein>
    <submittedName>
        <fullName evidence="2">Uncharacterized protein</fullName>
    </submittedName>
</protein>
<dbReference type="EMBL" id="KQ976730">
    <property type="protein sequence ID" value="KYM76481.1"/>
    <property type="molecule type" value="Genomic_DNA"/>
</dbReference>
<evidence type="ECO:0000313" key="3">
    <source>
        <dbReference type="Proteomes" id="UP000078540"/>
    </source>
</evidence>
<organism evidence="2 3">
    <name type="scientific">Atta colombica</name>
    <dbReference type="NCBI Taxonomy" id="520822"/>
    <lineage>
        <taxon>Eukaryota</taxon>
        <taxon>Metazoa</taxon>
        <taxon>Ecdysozoa</taxon>
        <taxon>Arthropoda</taxon>
        <taxon>Hexapoda</taxon>
        <taxon>Insecta</taxon>
        <taxon>Pterygota</taxon>
        <taxon>Neoptera</taxon>
        <taxon>Endopterygota</taxon>
        <taxon>Hymenoptera</taxon>
        <taxon>Apocrita</taxon>
        <taxon>Aculeata</taxon>
        <taxon>Formicoidea</taxon>
        <taxon>Formicidae</taxon>
        <taxon>Myrmicinae</taxon>
        <taxon>Atta</taxon>
    </lineage>
</organism>
<sequence length="73" mass="8252">MENAMQPLLPPPPPPAFNMPRSSTEQTVTHELIFGTSIAFRHLANVVDVKEIAVGFSHYVSHHREYRYGSLSF</sequence>
<reference evidence="2 3" key="1">
    <citation type="submission" date="2015-09" db="EMBL/GenBank/DDBJ databases">
        <title>Atta colombica WGS genome.</title>
        <authorList>
            <person name="Nygaard S."/>
            <person name="Hu H."/>
            <person name="Boomsma J."/>
            <person name="Zhang G."/>
        </authorList>
    </citation>
    <scope>NUCLEOTIDE SEQUENCE [LARGE SCALE GENOMIC DNA]</scope>
    <source>
        <strain evidence="2">Treedump-2</strain>
        <tissue evidence="2">Whole body</tissue>
    </source>
</reference>
<evidence type="ECO:0000256" key="1">
    <source>
        <dbReference type="SAM" id="MobiDB-lite"/>
    </source>
</evidence>
<name>A0A151HY39_9HYME</name>
<keyword evidence="3" id="KW-1185">Reference proteome</keyword>
<accession>A0A151HY39</accession>
<feature type="region of interest" description="Disordered" evidence="1">
    <location>
        <begin position="1"/>
        <end position="22"/>
    </location>
</feature>